<sequence length="429" mass="48490">MVAPMPGVRYPPHAPVYVNTYENVDFETFEEFIETDEARKRAKTVNTYLIITQYLSKRTFDCQPHVTLGCEHGEGRKNKIRLDDEDEDEEEEVPVVEMTPREKTFTIATAFMWNDKPETYEWGKITEIKTTLEYSRLKERDSDKNNPVIAQLCYNIKRVPKILVDPENLCKHWLSRVAQNILHLVIPLYPEGLVSSVPSTVITKGRRKTDSTKRDKSQWEHIQIAHYLKGRSSVGCFGNVHQIFGNLSETYLQPNLSKDILLNPTSLSQIPLLKDNTSHYDSAKCLNKFYTCNNNHVYVTNVRGSACPDCQRYPLGAQTMTRELKYVEGNNNGVAAASSVGITGNVKGYVQGLVMYMVTDDLSVTPMSMVSSITMMNNFKVSKLDVLEERVVKVGMNESLELLKACFGSKAVLTSVFLCKKRGSTVGAN</sequence>
<dbReference type="Proteomes" id="UP001060085">
    <property type="component" value="Linkage Group LG02"/>
</dbReference>
<dbReference type="EMBL" id="CM044702">
    <property type="protein sequence ID" value="KAI5678796.1"/>
    <property type="molecule type" value="Genomic_DNA"/>
</dbReference>
<gene>
    <name evidence="1" type="ORF">M9H77_09746</name>
</gene>
<accession>A0ACC0C1H8</accession>
<keyword evidence="2" id="KW-1185">Reference proteome</keyword>
<name>A0ACC0C1H8_CATRO</name>
<proteinExistence type="predicted"/>
<evidence type="ECO:0000313" key="2">
    <source>
        <dbReference type="Proteomes" id="UP001060085"/>
    </source>
</evidence>
<evidence type="ECO:0000313" key="1">
    <source>
        <dbReference type="EMBL" id="KAI5678796.1"/>
    </source>
</evidence>
<organism evidence="1 2">
    <name type="scientific">Catharanthus roseus</name>
    <name type="common">Madagascar periwinkle</name>
    <name type="synonym">Vinca rosea</name>
    <dbReference type="NCBI Taxonomy" id="4058"/>
    <lineage>
        <taxon>Eukaryota</taxon>
        <taxon>Viridiplantae</taxon>
        <taxon>Streptophyta</taxon>
        <taxon>Embryophyta</taxon>
        <taxon>Tracheophyta</taxon>
        <taxon>Spermatophyta</taxon>
        <taxon>Magnoliopsida</taxon>
        <taxon>eudicotyledons</taxon>
        <taxon>Gunneridae</taxon>
        <taxon>Pentapetalae</taxon>
        <taxon>asterids</taxon>
        <taxon>lamiids</taxon>
        <taxon>Gentianales</taxon>
        <taxon>Apocynaceae</taxon>
        <taxon>Rauvolfioideae</taxon>
        <taxon>Vinceae</taxon>
        <taxon>Catharanthinae</taxon>
        <taxon>Catharanthus</taxon>
    </lineage>
</organism>
<comment type="caution">
    <text evidence="1">The sequence shown here is derived from an EMBL/GenBank/DDBJ whole genome shotgun (WGS) entry which is preliminary data.</text>
</comment>
<protein>
    <submittedName>
        <fullName evidence="1">Uncharacterized protein</fullName>
    </submittedName>
</protein>
<reference evidence="2" key="1">
    <citation type="journal article" date="2023" name="Nat. Plants">
        <title>Single-cell RNA sequencing provides a high-resolution roadmap for understanding the multicellular compartmentation of specialized metabolism.</title>
        <authorList>
            <person name="Sun S."/>
            <person name="Shen X."/>
            <person name="Li Y."/>
            <person name="Li Y."/>
            <person name="Wang S."/>
            <person name="Li R."/>
            <person name="Zhang H."/>
            <person name="Shen G."/>
            <person name="Guo B."/>
            <person name="Wei J."/>
            <person name="Xu J."/>
            <person name="St-Pierre B."/>
            <person name="Chen S."/>
            <person name="Sun C."/>
        </authorList>
    </citation>
    <scope>NUCLEOTIDE SEQUENCE [LARGE SCALE GENOMIC DNA]</scope>
</reference>